<dbReference type="InParanoid" id="A0A316VKL9"/>
<organism evidence="3 4">
    <name type="scientific">Meira miltonrushii</name>
    <dbReference type="NCBI Taxonomy" id="1280837"/>
    <lineage>
        <taxon>Eukaryota</taxon>
        <taxon>Fungi</taxon>
        <taxon>Dikarya</taxon>
        <taxon>Basidiomycota</taxon>
        <taxon>Ustilaginomycotina</taxon>
        <taxon>Exobasidiomycetes</taxon>
        <taxon>Exobasidiales</taxon>
        <taxon>Brachybasidiaceae</taxon>
        <taxon>Meira</taxon>
    </lineage>
</organism>
<sequence length="609" mass="70047">MKAEECNGSFEKSSANLVINTQARKLSSTGLDASLNTVSLWKRDSIDLNRSPPKSPSPPLEGIDTGEVSSTYKANPSSTNDPENASSAAEKVKRRRAQVNKAVRKYNKKFTAEGQKKAKETMNSTEYEKYINLYKKIKKRNMNRDRSYVERQKRLREQGDPAAIATHAKKLTNFLAWYHKGGKQKIAARSAEKRKDDQGKPPLFSKRALQGESFTAEQDARPKDREQIQKMIQLKKRKAVCQKLHRSSMSKKAEKEAEKVLPPEEFKELQGKIKDFRTKRLIASKENYQRRKAKRLAGDEVAIQAYALKLQRKRDRQAKLSVGKFLADGRSQSKKSKTETSQETSKVRSYGAAEDFVDTELRLFRRGEGETLHSPPETSFYFEREPSLLKRTDINLNIPLEASPAVESVPSSSAVSAEIQPKKRRKRHYEQFTKKAEEEARNKFSKEEFENYQKRLQDYRQKRSGYGMARSARIRIARQTGDKKSTEVYTKRLERKKKRYHQGALGAFLATDSLPQHDHQNAKLSDADLHTLLKQPLDHSSKKYVERKLFDRQKKRVTYTENMKLYRSGDPKGKEWYEKKKEASRIAMAKYNAVRKQSKQSGSSAAKTD</sequence>
<name>A0A316VKL9_9BASI</name>
<evidence type="ECO:0000256" key="1">
    <source>
        <dbReference type="SAM" id="Coils"/>
    </source>
</evidence>
<protein>
    <submittedName>
        <fullName evidence="3">Uncharacterized protein</fullName>
    </submittedName>
</protein>
<feature type="region of interest" description="Disordered" evidence="2">
    <location>
        <begin position="42"/>
        <end position="99"/>
    </location>
</feature>
<evidence type="ECO:0000313" key="3">
    <source>
        <dbReference type="EMBL" id="PWN37794.1"/>
    </source>
</evidence>
<dbReference type="GeneID" id="37022502"/>
<reference evidence="3 4" key="1">
    <citation type="journal article" date="2018" name="Mol. Biol. Evol.">
        <title>Broad Genomic Sampling Reveals a Smut Pathogenic Ancestry of the Fungal Clade Ustilaginomycotina.</title>
        <authorList>
            <person name="Kijpornyongpan T."/>
            <person name="Mondo S.J."/>
            <person name="Barry K."/>
            <person name="Sandor L."/>
            <person name="Lee J."/>
            <person name="Lipzen A."/>
            <person name="Pangilinan J."/>
            <person name="LaButti K."/>
            <person name="Hainaut M."/>
            <person name="Henrissat B."/>
            <person name="Grigoriev I.V."/>
            <person name="Spatafora J.W."/>
            <person name="Aime M.C."/>
        </authorList>
    </citation>
    <scope>NUCLEOTIDE SEQUENCE [LARGE SCALE GENOMIC DNA]</scope>
    <source>
        <strain evidence="3 4">MCA 3882</strain>
    </source>
</reference>
<proteinExistence type="predicted"/>
<keyword evidence="1" id="KW-0175">Coiled coil</keyword>
<gene>
    <name evidence="3" type="ORF">FA14DRAFT_177076</name>
</gene>
<feature type="coiled-coil region" evidence="1">
    <location>
        <begin position="435"/>
        <end position="462"/>
    </location>
</feature>
<dbReference type="AlphaFoldDB" id="A0A316VKL9"/>
<keyword evidence="4" id="KW-1185">Reference proteome</keyword>
<accession>A0A316VKL9</accession>
<dbReference type="Proteomes" id="UP000245771">
    <property type="component" value="Unassembled WGS sequence"/>
</dbReference>
<dbReference type="RefSeq" id="XP_025358096.1">
    <property type="nucleotide sequence ID" value="XM_025500721.1"/>
</dbReference>
<evidence type="ECO:0000256" key="2">
    <source>
        <dbReference type="SAM" id="MobiDB-lite"/>
    </source>
</evidence>
<feature type="compositionally biased region" description="Polar residues" evidence="2">
    <location>
        <begin position="67"/>
        <end position="87"/>
    </location>
</feature>
<evidence type="ECO:0000313" key="4">
    <source>
        <dbReference type="Proteomes" id="UP000245771"/>
    </source>
</evidence>
<dbReference type="EMBL" id="KZ819602">
    <property type="protein sequence ID" value="PWN37794.1"/>
    <property type="molecule type" value="Genomic_DNA"/>
</dbReference>
<feature type="region of interest" description="Disordered" evidence="2">
    <location>
        <begin position="328"/>
        <end position="349"/>
    </location>
</feature>